<dbReference type="Proteomes" id="UP000036850">
    <property type="component" value="Unassembled WGS sequence"/>
</dbReference>
<sequence length="151" mass="16956">MKVLKILGIGITSIFVFFIGIAVITGLNKADPKETFIPFLEQQMPRVTNWDLDFIQSLMIEQAVSSATPEQWQMYIEKVSTLGKLERIDAVQLENMSARTPFTGNTTTTAVYLLSLQFSTGPAHARVILVHTEEDGVQVQHINFLADRLMQ</sequence>
<organism evidence="2 3">
    <name type="scientific">Pseudoalteromonas rubra</name>
    <dbReference type="NCBI Taxonomy" id="43658"/>
    <lineage>
        <taxon>Bacteria</taxon>
        <taxon>Pseudomonadati</taxon>
        <taxon>Pseudomonadota</taxon>
        <taxon>Gammaproteobacteria</taxon>
        <taxon>Alteromonadales</taxon>
        <taxon>Pseudoalteromonadaceae</taxon>
        <taxon>Pseudoalteromonas</taxon>
    </lineage>
</organism>
<accession>A0A0L0ESJ9</accession>
<evidence type="ECO:0000313" key="2">
    <source>
        <dbReference type="EMBL" id="KNC67452.1"/>
    </source>
</evidence>
<reference evidence="3" key="1">
    <citation type="submission" date="2015-07" db="EMBL/GenBank/DDBJ databases">
        <title>Draft genome sequence of a Pseudoalteromonas rubra strain, OCN096, isolated from Kaneohe Bay, Oahu, Hawaii.</title>
        <authorList>
            <person name="Beurmann S."/>
            <person name="Ushijima B."/>
            <person name="Belcaid M."/>
            <person name="Callahan S.M."/>
            <person name="Aeby G.S."/>
        </authorList>
    </citation>
    <scope>NUCLEOTIDE SEQUENCE [LARGE SCALE GENOMIC DNA]</scope>
    <source>
        <strain evidence="3">OCN096</strain>
    </source>
</reference>
<dbReference type="OrthoDB" id="6299822at2"/>
<dbReference type="AlphaFoldDB" id="A0A0L0ESJ9"/>
<evidence type="ECO:0000256" key="1">
    <source>
        <dbReference type="SAM" id="Phobius"/>
    </source>
</evidence>
<proteinExistence type="predicted"/>
<keyword evidence="1" id="KW-1133">Transmembrane helix</keyword>
<keyword evidence="1" id="KW-0812">Transmembrane</keyword>
<name>A0A0L0ESJ9_9GAMM</name>
<gene>
    <name evidence="2" type="ORF">AC626_10595</name>
</gene>
<dbReference type="EMBL" id="LFZX01000068">
    <property type="protein sequence ID" value="KNC67452.1"/>
    <property type="molecule type" value="Genomic_DNA"/>
</dbReference>
<dbReference type="PATRIC" id="fig|43658.6.peg.5022"/>
<evidence type="ECO:0008006" key="4">
    <source>
        <dbReference type="Google" id="ProtNLM"/>
    </source>
</evidence>
<protein>
    <recommendedName>
        <fullName evidence="4">DUF4019 domain-containing protein</fullName>
    </recommendedName>
</protein>
<evidence type="ECO:0000313" key="3">
    <source>
        <dbReference type="Proteomes" id="UP000036850"/>
    </source>
</evidence>
<feature type="transmembrane region" description="Helical" evidence="1">
    <location>
        <begin position="6"/>
        <end position="27"/>
    </location>
</feature>
<keyword evidence="1" id="KW-0472">Membrane</keyword>
<comment type="caution">
    <text evidence="2">The sequence shown here is derived from an EMBL/GenBank/DDBJ whole genome shotgun (WGS) entry which is preliminary data.</text>
</comment>